<reference evidence="1 2" key="1">
    <citation type="submission" date="2015-08" db="EMBL/GenBank/DDBJ databases">
        <title>Next Generation Sequencing and Analysis of the Genome of Puccinia sorghi L Schw, the Causal Agent of Maize Common Rust.</title>
        <authorList>
            <person name="Rochi L."/>
            <person name="Burguener G."/>
            <person name="Darino M."/>
            <person name="Turjanski A."/>
            <person name="Kreff E."/>
            <person name="Dieguez M.J."/>
            <person name="Sacco F."/>
        </authorList>
    </citation>
    <scope>NUCLEOTIDE SEQUENCE [LARGE SCALE GENOMIC DNA]</scope>
    <source>
        <strain evidence="1 2">RO10H11247</strain>
    </source>
</reference>
<sequence>MSTETGALAGIKRKMNAPVGSIHNTERNITHPINNSLIFSLNVVFTHFHRSTHIHCKKKKMLNCLQLTCSMLHHCAVCTVTMNQSLVESILEKIKEVFFCSDIPTSYYPSFIHIINQFIYKINFTSTNVSLFEFLEFNNLTLIIVIFPLFFLEEGKPHNNLCHKISPSISLCSSHQSLNQWLQHFHQKELSSTFFLQTMNYAMIEFLVVSVNLFPQRFDHHGETIIKYKIEQIGVRGAPRLYKVVRNVQLNKALYTYFYHPLIAGLTECNKLIIDVLKLCKMLLKLQLIPVLISFLFLLFLESSYVELPCIHQVACLLYVTSNNSFLHDVFLPCLSLLFDSKLITSIQISLRNLVLSTLTVPLISLISHIAHLLLNFHLNKSEKSPLLISYIVIGRKNYTKSITESPAMKMLVGSSDERSVAFFHARLELFPGLLYGLERRVWIMFGHHPFLPTSQIVAAAAPGSVVLLQHGARHLCAGSSEHTPYKTEVCFSPGFHHSNPLAHSVHNSLIPKPS</sequence>
<dbReference type="VEuPathDB" id="FungiDB:VP01_1862g1"/>
<organism evidence="1 2">
    <name type="scientific">Puccinia sorghi</name>
    <dbReference type="NCBI Taxonomy" id="27349"/>
    <lineage>
        <taxon>Eukaryota</taxon>
        <taxon>Fungi</taxon>
        <taxon>Dikarya</taxon>
        <taxon>Basidiomycota</taxon>
        <taxon>Pucciniomycotina</taxon>
        <taxon>Pucciniomycetes</taxon>
        <taxon>Pucciniales</taxon>
        <taxon>Pucciniaceae</taxon>
        <taxon>Puccinia</taxon>
    </lineage>
</organism>
<protein>
    <submittedName>
        <fullName evidence="1">Uncharacterized protein</fullName>
    </submittedName>
</protein>
<evidence type="ECO:0000313" key="2">
    <source>
        <dbReference type="Proteomes" id="UP000037035"/>
    </source>
</evidence>
<keyword evidence="2" id="KW-1185">Reference proteome</keyword>
<evidence type="ECO:0000313" key="1">
    <source>
        <dbReference type="EMBL" id="KNZ58782.1"/>
    </source>
</evidence>
<dbReference type="EMBL" id="LAVV01006684">
    <property type="protein sequence ID" value="KNZ58782.1"/>
    <property type="molecule type" value="Genomic_DNA"/>
</dbReference>
<comment type="caution">
    <text evidence="1">The sequence shown here is derived from an EMBL/GenBank/DDBJ whole genome shotgun (WGS) entry which is preliminary data.</text>
</comment>
<accession>A0A0L6VDY4</accession>
<dbReference type="Proteomes" id="UP000037035">
    <property type="component" value="Unassembled WGS sequence"/>
</dbReference>
<dbReference type="AlphaFoldDB" id="A0A0L6VDY4"/>
<name>A0A0L6VDY4_9BASI</name>
<proteinExistence type="predicted"/>
<gene>
    <name evidence="1" type="ORF">VP01_1862g1</name>
</gene>